<dbReference type="GO" id="GO:0008654">
    <property type="term" value="P:phospholipid biosynthetic process"/>
    <property type="evidence" value="ECO:0007669"/>
    <property type="project" value="InterPro"/>
</dbReference>
<protein>
    <recommendedName>
        <fullName evidence="6">Bifunctional IPC transferase and DIPP synthase</fullName>
        <ecNumber evidence="4">2.7.7.74</ecNumber>
        <ecNumber evidence="5">2.7.8.34</ecNumber>
    </recommendedName>
</protein>
<organism evidence="13 14">
    <name type="scientific">Candidatus Fischerbacteria bacterium RBG_13_37_8</name>
    <dbReference type="NCBI Taxonomy" id="1817863"/>
    <lineage>
        <taxon>Bacteria</taxon>
        <taxon>Candidatus Fischeribacteriota</taxon>
    </lineage>
</organism>
<evidence type="ECO:0000259" key="12">
    <source>
        <dbReference type="Pfam" id="PF12804"/>
    </source>
</evidence>
<keyword evidence="7 10" id="KW-0808">Transferase</keyword>
<dbReference type="Gene3D" id="3.90.550.10">
    <property type="entry name" value="Spore Coat Polysaccharide Biosynthesis Protein SpsA, Chain A"/>
    <property type="match status" value="1"/>
</dbReference>
<evidence type="ECO:0000256" key="10">
    <source>
        <dbReference type="RuleBase" id="RU003750"/>
    </source>
</evidence>
<evidence type="ECO:0000256" key="1">
    <source>
        <dbReference type="ARBA" id="ARBA00000729"/>
    </source>
</evidence>
<dbReference type="STRING" id="1817863.A2Y62_15570"/>
<feature type="domain" description="MobA-like NTP transferase" evidence="12">
    <location>
        <begin position="2"/>
        <end position="119"/>
    </location>
</feature>
<comment type="similarity">
    <text evidence="3">In the N-terminal section; belongs to the MobA family.</text>
</comment>
<dbReference type="InterPro" id="IPR025877">
    <property type="entry name" value="MobA-like_NTP_Trfase"/>
</dbReference>
<evidence type="ECO:0000256" key="6">
    <source>
        <dbReference type="ARBA" id="ARBA00018322"/>
    </source>
</evidence>
<comment type="similarity">
    <text evidence="10">Belongs to the CDP-alcohol phosphatidyltransferase class-I family.</text>
</comment>
<evidence type="ECO:0000256" key="3">
    <source>
        <dbReference type="ARBA" id="ARBA00007897"/>
    </source>
</evidence>
<evidence type="ECO:0000256" key="7">
    <source>
        <dbReference type="ARBA" id="ARBA00022679"/>
    </source>
</evidence>
<dbReference type="SUPFAM" id="SSF53448">
    <property type="entry name" value="Nucleotide-diphospho-sugar transferases"/>
    <property type="match status" value="1"/>
</dbReference>
<feature type="transmembrane region" description="Helical" evidence="11">
    <location>
        <begin position="388"/>
        <end position="410"/>
    </location>
</feature>
<proteinExistence type="inferred from homology"/>
<dbReference type="Pfam" id="PF01066">
    <property type="entry name" value="CDP-OH_P_transf"/>
    <property type="match status" value="1"/>
</dbReference>
<evidence type="ECO:0000256" key="5">
    <source>
        <dbReference type="ARBA" id="ARBA00013268"/>
    </source>
</evidence>
<dbReference type="InterPro" id="IPR043130">
    <property type="entry name" value="CDP-OH_PTrfase_TM_dom"/>
</dbReference>
<reference evidence="13 14" key="1">
    <citation type="journal article" date="2016" name="Nat. Commun.">
        <title>Thousands of microbial genomes shed light on interconnected biogeochemical processes in an aquifer system.</title>
        <authorList>
            <person name="Anantharaman K."/>
            <person name="Brown C.T."/>
            <person name="Hug L.A."/>
            <person name="Sharon I."/>
            <person name="Castelle C.J."/>
            <person name="Probst A.J."/>
            <person name="Thomas B.C."/>
            <person name="Singh A."/>
            <person name="Wilkins M.J."/>
            <person name="Karaoz U."/>
            <person name="Brodie E.L."/>
            <person name="Williams K.H."/>
            <person name="Hubbard S.S."/>
            <person name="Banfield J.F."/>
        </authorList>
    </citation>
    <scope>NUCLEOTIDE SEQUENCE [LARGE SCALE GENOMIC DNA]</scope>
</reference>
<evidence type="ECO:0000256" key="2">
    <source>
        <dbReference type="ARBA" id="ARBA00006982"/>
    </source>
</evidence>
<dbReference type="PANTHER" id="PTHR43584:SF8">
    <property type="entry name" value="N-ACETYLMURAMATE ALPHA-1-PHOSPHATE URIDYLYLTRANSFERASE"/>
    <property type="match status" value="1"/>
</dbReference>
<comment type="caution">
    <text evidence="13">The sequence shown here is derived from an EMBL/GenBank/DDBJ whole genome shotgun (WGS) entry which is preliminary data.</text>
</comment>
<keyword evidence="8" id="KW-0548">Nucleotidyltransferase</keyword>
<dbReference type="Pfam" id="PF12804">
    <property type="entry name" value="NTP_transf_3"/>
    <property type="match status" value="1"/>
</dbReference>
<dbReference type="InterPro" id="IPR050065">
    <property type="entry name" value="GlmU-like"/>
</dbReference>
<dbReference type="Proteomes" id="UP000178943">
    <property type="component" value="Unassembled WGS sequence"/>
</dbReference>
<evidence type="ECO:0000256" key="11">
    <source>
        <dbReference type="SAM" id="Phobius"/>
    </source>
</evidence>
<dbReference type="Gene3D" id="1.20.120.1760">
    <property type="match status" value="1"/>
</dbReference>
<comment type="similarity">
    <text evidence="2">In the C-terminal section; belongs to the CDP-alcohol phosphatidyltransferase class-I family.</text>
</comment>
<dbReference type="EC" id="2.7.8.34" evidence="5"/>
<feature type="transmembrane region" description="Helical" evidence="11">
    <location>
        <begin position="336"/>
        <end position="355"/>
    </location>
</feature>
<keyword evidence="11" id="KW-0812">Transmembrane</keyword>
<dbReference type="PANTHER" id="PTHR43584">
    <property type="entry name" value="NUCLEOTIDYL TRANSFERASE"/>
    <property type="match status" value="1"/>
</dbReference>
<dbReference type="InterPro" id="IPR000462">
    <property type="entry name" value="CDP-OH_P_trans"/>
</dbReference>
<comment type="catalytic activity">
    <reaction evidence="1">
        <text>1D-myo-inositol 3-phosphate + CTP + H(+) = CDP-1L-myo-inositol + diphosphate</text>
        <dbReference type="Rhea" id="RHEA:30647"/>
        <dbReference type="ChEBI" id="CHEBI:15378"/>
        <dbReference type="ChEBI" id="CHEBI:33019"/>
        <dbReference type="ChEBI" id="CHEBI:37563"/>
        <dbReference type="ChEBI" id="CHEBI:58401"/>
        <dbReference type="ChEBI" id="CHEBI:62573"/>
        <dbReference type="EC" id="2.7.7.74"/>
    </reaction>
</comment>
<dbReference type="EMBL" id="MFGW01000141">
    <property type="protein sequence ID" value="OGF64084.1"/>
    <property type="molecule type" value="Genomic_DNA"/>
</dbReference>
<accession>A0A1F5VL25</accession>
<sequence length="428" mass="48566">MGKHFGRKPKCLLPILGLSLIERLLHIFQENGINEVIIVTGYQSELIQQKIASKQIPGINIIYIKNEDWEKGNESSLEAALTEIDRDEYFLLVMSDHLYDPHLIKEAVEKVQQKQLIIFYDDSVARNELEGALKITVDTAGKIFDIGKQLDSNLVDCGIMILKGDIKELCENSKDMKELSELVKFYSIKHSITACKVGSSYWQDIDTYENVHSARNKILRSLITQKEGFISRNFNRHISLKLTSYIASFNIKPNSISFISFLISVLSGALFFYKNPLWAGIAAQLSSIIDGVDGEIARVKFLSSRYGGYFDSILDRYGDVSIITGMAFYSLSAERYEAVLIIAVMAMVGSFMSMISKEKFHSEYGAPYLQRMYDGWTQYLPSSRDGRLFIIFLGGVFNQVFPALVILALLTNFQALYRLMYTVKKIKV</sequence>
<dbReference type="AlphaFoldDB" id="A0A1F5VL25"/>
<dbReference type="PROSITE" id="PS00379">
    <property type="entry name" value="CDP_ALCOHOL_P_TRANSF"/>
    <property type="match status" value="1"/>
</dbReference>
<dbReference type="GO" id="GO:0016780">
    <property type="term" value="F:phosphotransferase activity, for other substituted phosphate groups"/>
    <property type="evidence" value="ECO:0007669"/>
    <property type="project" value="InterPro"/>
</dbReference>
<dbReference type="InterPro" id="IPR029044">
    <property type="entry name" value="Nucleotide-diphossugar_trans"/>
</dbReference>
<gene>
    <name evidence="13" type="ORF">A2Y62_15570</name>
</gene>
<name>A0A1F5VL25_9BACT</name>
<evidence type="ECO:0000256" key="9">
    <source>
        <dbReference type="ARBA" id="ARBA00049235"/>
    </source>
</evidence>
<dbReference type="EC" id="2.7.7.74" evidence="4"/>
<dbReference type="InterPro" id="IPR048254">
    <property type="entry name" value="CDP_ALCOHOL_P_TRANSF_CS"/>
</dbReference>
<dbReference type="GO" id="GO:0016779">
    <property type="term" value="F:nucleotidyltransferase activity"/>
    <property type="evidence" value="ECO:0007669"/>
    <property type="project" value="UniProtKB-KW"/>
</dbReference>
<evidence type="ECO:0000256" key="8">
    <source>
        <dbReference type="ARBA" id="ARBA00022695"/>
    </source>
</evidence>
<evidence type="ECO:0000313" key="13">
    <source>
        <dbReference type="EMBL" id="OGF64084.1"/>
    </source>
</evidence>
<comment type="catalytic activity">
    <reaction evidence="9">
        <text>CDP-1L-myo-inositol + 1D-myo-inositol 3-phosphate = bis(1L-myo-inositol) 3,1'-phosphate 1-phosphate + CMP + H(+)</text>
        <dbReference type="Rhea" id="RHEA:31327"/>
        <dbReference type="ChEBI" id="CHEBI:15378"/>
        <dbReference type="ChEBI" id="CHEBI:58401"/>
        <dbReference type="ChEBI" id="CHEBI:60377"/>
        <dbReference type="ChEBI" id="CHEBI:62573"/>
        <dbReference type="ChEBI" id="CHEBI:62576"/>
        <dbReference type="EC" id="2.7.8.34"/>
    </reaction>
</comment>
<evidence type="ECO:0000313" key="14">
    <source>
        <dbReference type="Proteomes" id="UP000178943"/>
    </source>
</evidence>
<feature type="transmembrane region" description="Helical" evidence="11">
    <location>
        <begin position="255"/>
        <end position="273"/>
    </location>
</feature>
<dbReference type="GO" id="GO:0016020">
    <property type="term" value="C:membrane"/>
    <property type="evidence" value="ECO:0007669"/>
    <property type="project" value="InterPro"/>
</dbReference>
<keyword evidence="11" id="KW-1133">Transmembrane helix</keyword>
<keyword evidence="11" id="KW-0472">Membrane</keyword>
<evidence type="ECO:0000256" key="4">
    <source>
        <dbReference type="ARBA" id="ARBA00012504"/>
    </source>
</evidence>